<feature type="compositionally biased region" description="Low complexity" evidence="1">
    <location>
        <begin position="1"/>
        <end position="21"/>
    </location>
</feature>
<organism evidence="2 3">
    <name type="scientific">Ooceraea biroi</name>
    <name type="common">Clonal raider ant</name>
    <name type="synonym">Cerapachys biroi</name>
    <dbReference type="NCBI Taxonomy" id="2015173"/>
    <lineage>
        <taxon>Eukaryota</taxon>
        <taxon>Metazoa</taxon>
        <taxon>Ecdysozoa</taxon>
        <taxon>Arthropoda</taxon>
        <taxon>Hexapoda</taxon>
        <taxon>Insecta</taxon>
        <taxon>Pterygota</taxon>
        <taxon>Neoptera</taxon>
        <taxon>Endopterygota</taxon>
        <taxon>Hymenoptera</taxon>
        <taxon>Apocrita</taxon>
        <taxon>Aculeata</taxon>
        <taxon>Formicoidea</taxon>
        <taxon>Formicidae</taxon>
        <taxon>Dorylinae</taxon>
        <taxon>Ooceraea</taxon>
    </lineage>
</organism>
<accession>A0A026WZ94</accession>
<keyword evidence="3" id="KW-1185">Reference proteome</keyword>
<gene>
    <name evidence="2" type="ORF">X777_12297</name>
</gene>
<dbReference type="Proteomes" id="UP000053097">
    <property type="component" value="Unassembled WGS sequence"/>
</dbReference>
<dbReference type="EMBL" id="KK107055">
    <property type="protein sequence ID" value="EZA61390.1"/>
    <property type="molecule type" value="Genomic_DNA"/>
</dbReference>
<dbReference type="AlphaFoldDB" id="A0A026WZ94"/>
<evidence type="ECO:0000313" key="3">
    <source>
        <dbReference type="Proteomes" id="UP000053097"/>
    </source>
</evidence>
<protein>
    <submittedName>
        <fullName evidence="2">Uncharacterized protein</fullName>
    </submittedName>
</protein>
<name>A0A026WZ94_OOCBI</name>
<evidence type="ECO:0000313" key="2">
    <source>
        <dbReference type="EMBL" id="EZA61390.1"/>
    </source>
</evidence>
<evidence type="ECO:0000256" key="1">
    <source>
        <dbReference type="SAM" id="MobiDB-lite"/>
    </source>
</evidence>
<sequence length="63" mass="6903">MDLSESNLTTPTSSPVPSLSESESRFGYLDKPFVFQPRIDSSFKQIKSFGGNIYNGLQKGALS</sequence>
<feature type="region of interest" description="Disordered" evidence="1">
    <location>
        <begin position="1"/>
        <end position="23"/>
    </location>
</feature>
<reference evidence="2 3" key="1">
    <citation type="journal article" date="2014" name="Curr. Biol.">
        <title>The genome of the clonal raider ant Cerapachys biroi.</title>
        <authorList>
            <person name="Oxley P.R."/>
            <person name="Ji L."/>
            <person name="Fetter-Pruneda I."/>
            <person name="McKenzie S.K."/>
            <person name="Li C."/>
            <person name="Hu H."/>
            <person name="Zhang G."/>
            <person name="Kronauer D.J."/>
        </authorList>
    </citation>
    <scope>NUCLEOTIDE SEQUENCE [LARGE SCALE GENOMIC DNA]</scope>
</reference>
<proteinExistence type="predicted"/>